<feature type="compositionally biased region" description="Polar residues" evidence="1">
    <location>
        <begin position="28"/>
        <end position="39"/>
    </location>
</feature>
<reference evidence="2 3" key="2">
    <citation type="journal article" date="2015" name="Eukaryot. Cell">
        <title>Asexual propagation of a virulent clone complex in a human and feline outbreak of sporotrichosis.</title>
        <authorList>
            <person name="Teixeira Mde M."/>
            <person name="Rodrigues A.M."/>
            <person name="Tsui C.K."/>
            <person name="de Almeida L.G."/>
            <person name="Van Diepeningen A.D."/>
            <person name="van den Ende B.G."/>
            <person name="Fernandes G.F."/>
            <person name="Kano R."/>
            <person name="Hamelin R.C."/>
            <person name="Lopes-Bezerra L.M."/>
            <person name="Vasconcelos A.T."/>
            <person name="de Hoog S."/>
            <person name="de Camargo Z.P."/>
            <person name="Felipe M.S."/>
        </authorList>
    </citation>
    <scope>NUCLEOTIDE SEQUENCE [LARGE SCALE GENOMIC DNA]</scope>
    <source>
        <strain evidence="2 3">1099-18</strain>
    </source>
</reference>
<comment type="caution">
    <text evidence="2">The sequence shown here is derived from an EMBL/GenBank/DDBJ whole genome shotgun (WGS) entry which is preliminary data.</text>
</comment>
<sequence>MAGAALPYIVQRYIMAGKAQRSMRKEQYASTAKPQNPETDASEFARRRPLLPQLQPHPYPLPHHKHQTGAHNLHSRRTSITRSPSRLCRKQRQDYHRYHLGAKKKNQRRRTRNRRTSQKRAEEADDGPQARPSADKQTPAPSVAATHAARFRITRLGQSRKRANPRSSLDAQERPPTAIASPQPFSSRAVRHTHPAFGAWHMRPQQDKPDLEATNQSEPLYRIFGATPTANSHIDNNCIGPLLFVNRFACSWTEHRCLLRLCIAGSPTSTPPASPAFHFATRPQILVLPSAARNGNKERKPHTDRTCQFRTRMAHPPSYEEAVTGGHWLDLVAPYVAPRDYSRLCQVSRRFYDQFAPRLWNDPLQTARLLGLHPNDDLQWFIFFATRHAMTVRNSTRRLVVSLDFRDFAVDVPMSIAGNSGRSFSETLRLLGTAFPAVRCILLGGNTGYDPSDLGHLLNPNDYPEDGSVPMPLILDIACCGMPLPNTFFHPSYWRQLVYLDMSNVPGSLKGIIKTGTFNQGALPHLRILKLRGRVLDDVSLAPIAEHATQRIWSLDLTNNKLTDSSVHTFFHQCFGTDDLTAETSHYEVEGKLAVVGDVPGETIPSVWRGWLSYIVESAASGTFSHPDRYLADAPIYNADNHGPPSIARLAGNEPLRSDRAKDVKLALAGGPGKMPLDWHHVRDIDICKLPASLTHLYLSGNRDFTVEGVESIFRCSRGHIQHFDCASPTIPTGGLVPFTLTGILGRSHLFRPVMASNLRSLRIHHSLVTQIPTLSDPSRSPREALMYAETVLRERAETAYPLMIAVLGPDWNSRLQSLTLAGLPRISTGPLIDKLIRFLVSAAEQEAAVRAQQAAGSLSRHGPAVLSGLRHLRLEFEPYPPQDGDLDGAFDSLDAKALLNANSSDAFSFFRETRTAATTAAWTEAAAKKSYQLINVSLSKDGERTAAGGDGGRGIGYGDKNIGGTNTNVPRHSDCSGAGGSASPDHLHSKEGTDNVAQARQSDRLLHYPLSGALDASSEYVRELLFLGDNSQTAINTTADNRTNAQRTIQLSVWVGSGQPGSNRAINSYMANLARRSLRANIRPATPDQVAAGVPVGACVYNAAWDAIAWLPAPDESKPQLATAATSGVVNADRHRLESAVRPRRHPKDGVMVDVVDAIRQFRAETRSGKRNPGGWALQDLQQDGRKYEENQQPVPRHWAGSLEILLAS</sequence>
<dbReference type="Gene3D" id="3.80.10.10">
    <property type="entry name" value="Ribonuclease Inhibitor"/>
    <property type="match status" value="1"/>
</dbReference>
<dbReference type="KEGG" id="ssck:SPSK_03868"/>
<dbReference type="AlphaFoldDB" id="A0A0F2M2C8"/>
<accession>A0A0F2M2C8</accession>
<dbReference type="OrthoDB" id="5213490at2759"/>
<protein>
    <submittedName>
        <fullName evidence="2">Leucine rich repeat domain containing protein</fullName>
    </submittedName>
</protein>
<name>A0A0F2M2C8_SPOSC</name>
<reference evidence="2 3" key="1">
    <citation type="journal article" date="2014" name="BMC Genomics">
        <title>Comparative genomics of the major fungal agents of human and animal Sporotrichosis: Sporothrix schenckii and Sporothrix brasiliensis.</title>
        <authorList>
            <person name="Teixeira M.M."/>
            <person name="de Almeida L.G."/>
            <person name="Kubitschek-Barreira P."/>
            <person name="Alves F.L."/>
            <person name="Kioshima E.S."/>
            <person name="Abadio A.K."/>
            <person name="Fernandes L."/>
            <person name="Derengowski L.S."/>
            <person name="Ferreira K.S."/>
            <person name="Souza R.C."/>
            <person name="Ruiz J.C."/>
            <person name="de Andrade N.C."/>
            <person name="Paes H.C."/>
            <person name="Nicola A.M."/>
            <person name="Albuquerque P."/>
            <person name="Gerber A.L."/>
            <person name="Martins V.P."/>
            <person name="Peconick L.D."/>
            <person name="Neto A.V."/>
            <person name="Chaucanez C.B."/>
            <person name="Silva P.A."/>
            <person name="Cunha O.L."/>
            <person name="de Oliveira F.F."/>
            <person name="dos Santos T.C."/>
            <person name="Barros A.L."/>
            <person name="Soares M.A."/>
            <person name="de Oliveira L.M."/>
            <person name="Marini M.M."/>
            <person name="Villalobos-Duno H."/>
            <person name="Cunha M.M."/>
            <person name="de Hoog S."/>
            <person name="da Silveira J.F."/>
            <person name="Henrissat B."/>
            <person name="Nino-Vega G.A."/>
            <person name="Cisalpino P.S."/>
            <person name="Mora-Montes H.M."/>
            <person name="Almeida S.R."/>
            <person name="Stajich J.E."/>
            <person name="Lopes-Bezerra L.M."/>
            <person name="Vasconcelos A.T."/>
            <person name="Felipe M.S."/>
        </authorList>
    </citation>
    <scope>NUCLEOTIDE SEQUENCE [LARGE SCALE GENOMIC DNA]</scope>
    <source>
        <strain evidence="2 3">1099-18</strain>
    </source>
</reference>
<dbReference type="GeneID" id="27665960"/>
<dbReference type="SUPFAM" id="SSF52047">
    <property type="entry name" value="RNI-like"/>
    <property type="match status" value="1"/>
</dbReference>
<feature type="compositionally biased region" description="Basic residues" evidence="1">
    <location>
        <begin position="149"/>
        <end position="164"/>
    </location>
</feature>
<evidence type="ECO:0000313" key="2">
    <source>
        <dbReference type="EMBL" id="KJR83862.1"/>
    </source>
</evidence>
<evidence type="ECO:0000256" key="1">
    <source>
        <dbReference type="SAM" id="MobiDB-lite"/>
    </source>
</evidence>
<dbReference type="EMBL" id="AXCR01000009">
    <property type="protein sequence ID" value="KJR83862.1"/>
    <property type="molecule type" value="Genomic_DNA"/>
</dbReference>
<feature type="region of interest" description="Disordered" evidence="1">
    <location>
        <begin position="962"/>
        <end position="997"/>
    </location>
</feature>
<proteinExistence type="predicted"/>
<dbReference type="InterPro" id="IPR032675">
    <property type="entry name" value="LRR_dom_sf"/>
</dbReference>
<dbReference type="Proteomes" id="UP000033710">
    <property type="component" value="Unassembled WGS sequence"/>
</dbReference>
<feature type="compositionally biased region" description="Basic residues" evidence="1">
    <location>
        <begin position="98"/>
        <end position="118"/>
    </location>
</feature>
<feature type="region of interest" description="Disordered" evidence="1">
    <location>
        <begin position="23"/>
        <end position="189"/>
    </location>
</feature>
<dbReference type="VEuPathDB" id="FungiDB:SPSK_03868"/>
<gene>
    <name evidence="2" type="ORF">SPSK_03868</name>
</gene>
<feature type="compositionally biased region" description="Basic residues" evidence="1">
    <location>
        <begin position="62"/>
        <end position="79"/>
    </location>
</feature>
<dbReference type="RefSeq" id="XP_016586538.1">
    <property type="nucleotide sequence ID" value="XM_016730683.1"/>
</dbReference>
<evidence type="ECO:0000313" key="3">
    <source>
        <dbReference type="Proteomes" id="UP000033710"/>
    </source>
</evidence>
<organism evidence="2 3">
    <name type="scientific">Sporothrix schenckii 1099-18</name>
    <dbReference type="NCBI Taxonomy" id="1397361"/>
    <lineage>
        <taxon>Eukaryota</taxon>
        <taxon>Fungi</taxon>
        <taxon>Dikarya</taxon>
        <taxon>Ascomycota</taxon>
        <taxon>Pezizomycotina</taxon>
        <taxon>Sordariomycetes</taxon>
        <taxon>Sordariomycetidae</taxon>
        <taxon>Ophiostomatales</taxon>
        <taxon>Ophiostomataceae</taxon>
        <taxon>Sporothrix</taxon>
    </lineage>
</organism>